<dbReference type="PATRIC" id="fig|360411.5.peg.769"/>
<keyword evidence="2" id="KW-0677">Repeat</keyword>
<dbReference type="InterPro" id="IPR003593">
    <property type="entry name" value="AAA+_ATPase"/>
</dbReference>
<dbReference type="RefSeq" id="WP_061915077.1">
    <property type="nucleotide sequence ID" value="NZ_DF967971.1"/>
</dbReference>
<dbReference type="Proteomes" id="UP000050514">
    <property type="component" value="Unassembled WGS sequence"/>
</dbReference>
<feature type="domain" description="ABC transporter" evidence="5">
    <location>
        <begin position="262"/>
        <end position="501"/>
    </location>
</feature>
<dbReference type="OrthoDB" id="9771863at2"/>
<evidence type="ECO:0000313" key="6">
    <source>
        <dbReference type="EMBL" id="KPL73635.1"/>
    </source>
</evidence>
<evidence type="ECO:0000256" key="4">
    <source>
        <dbReference type="ARBA" id="ARBA00022840"/>
    </source>
</evidence>
<dbReference type="PROSITE" id="PS00211">
    <property type="entry name" value="ABC_TRANSPORTER_1"/>
    <property type="match status" value="1"/>
</dbReference>
<dbReference type="InterPro" id="IPR017871">
    <property type="entry name" value="ABC_transporter-like_CS"/>
</dbReference>
<keyword evidence="7" id="KW-1185">Reference proteome</keyword>
<keyword evidence="1" id="KW-0813">Transport</keyword>
<dbReference type="STRING" id="360411.AC812_14765"/>
<evidence type="ECO:0000256" key="2">
    <source>
        <dbReference type="ARBA" id="ARBA00022737"/>
    </source>
</evidence>
<dbReference type="SMART" id="SM00382">
    <property type="entry name" value="AAA"/>
    <property type="match status" value="1"/>
</dbReference>
<name>A0A0P6X2L8_9CHLR</name>
<protein>
    <submittedName>
        <fullName evidence="6">ABC transporter</fullName>
    </submittedName>
</protein>
<dbReference type="AlphaFoldDB" id="A0A0P6X2L8"/>
<feature type="domain" description="ABC transporter" evidence="5">
    <location>
        <begin position="5"/>
        <end position="245"/>
    </location>
</feature>
<dbReference type="Gene3D" id="3.40.50.300">
    <property type="entry name" value="P-loop containing nucleotide triphosphate hydrolases"/>
    <property type="match status" value="2"/>
</dbReference>
<dbReference type="EMBL" id="LGHJ01000020">
    <property type="protein sequence ID" value="KPL73635.1"/>
    <property type="molecule type" value="Genomic_DNA"/>
</dbReference>
<sequence length="506" mass="55867">MSVSLSARNIVKRYGGVVALSDGNLDVKSGEVVALIGANGSGKSTMSKVINGVVVLDGGQLLLDDKPVRFSSPQAARKMGIATVFQELSLVAKMTVADNIWLTREPLKPNGMIDRKVMREQTEALLDLFSGTFKADLRPETIVSDLHPDEKQIVEILKAISLNPRILILDEATASLDSRQVERLFELVRRWKEEGKAIVFVSHRMEEIFRIADRYSVLRNGKTVGQGDIKEITEKDLIQLMTEKEKVFQFTKAIASEETSGLDQQVYLEVENLTTETLRGISLKVKQGELLGIGGLQGQGQRDLLLALFGDIPYHGTVRIKGEVVRFKHPRQAMDKKLALVPGDRAREGLLYIRSILENFLLPSWRKYGFPLKMKLAKRDAMAISERLSLVMSGLMAPVSSLSGGNAQKVVIGKWLLRDPDCYLLDDPTKGVDVNTKAEFYALLTDLSRQGKSILFYSSDDDELIGLCDRVIVLHDGKIRAELKGASLTKENLIAASMGVSNGGEA</sequence>
<keyword evidence="4" id="KW-0067">ATP-binding</keyword>
<dbReference type="InterPro" id="IPR050107">
    <property type="entry name" value="ABC_carbohydrate_import_ATPase"/>
</dbReference>
<dbReference type="CDD" id="cd03215">
    <property type="entry name" value="ABC_Carb_Monos_II"/>
    <property type="match status" value="1"/>
</dbReference>
<organism evidence="6 7">
    <name type="scientific">Bellilinea caldifistulae</name>
    <dbReference type="NCBI Taxonomy" id="360411"/>
    <lineage>
        <taxon>Bacteria</taxon>
        <taxon>Bacillati</taxon>
        <taxon>Chloroflexota</taxon>
        <taxon>Anaerolineae</taxon>
        <taxon>Anaerolineales</taxon>
        <taxon>Anaerolineaceae</taxon>
        <taxon>Bellilinea</taxon>
    </lineage>
</organism>
<evidence type="ECO:0000256" key="1">
    <source>
        <dbReference type="ARBA" id="ARBA00022448"/>
    </source>
</evidence>
<proteinExistence type="predicted"/>
<dbReference type="GO" id="GO:0016887">
    <property type="term" value="F:ATP hydrolysis activity"/>
    <property type="evidence" value="ECO:0007669"/>
    <property type="project" value="InterPro"/>
</dbReference>
<comment type="caution">
    <text evidence="6">The sequence shown here is derived from an EMBL/GenBank/DDBJ whole genome shotgun (WGS) entry which is preliminary data.</text>
</comment>
<dbReference type="PROSITE" id="PS50893">
    <property type="entry name" value="ABC_TRANSPORTER_2"/>
    <property type="match status" value="2"/>
</dbReference>
<dbReference type="PANTHER" id="PTHR43790:SF9">
    <property type="entry name" value="GALACTOFURANOSE TRANSPORTER ATP-BINDING PROTEIN YTFR"/>
    <property type="match status" value="1"/>
</dbReference>
<evidence type="ECO:0000256" key="3">
    <source>
        <dbReference type="ARBA" id="ARBA00022741"/>
    </source>
</evidence>
<evidence type="ECO:0000259" key="5">
    <source>
        <dbReference type="PROSITE" id="PS50893"/>
    </source>
</evidence>
<reference evidence="6 7" key="1">
    <citation type="submission" date="2015-07" db="EMBL/GenBank/DDBJ databases">
        <title>Draft genome of Bellilinea caldifistulae DSM 17877.</title>
        <authorList>
            <person name="Hemp J."/>
            <person name="Ward L.M."/>
            <person name="Pace L.A."/>
            <person name="Fischer W.W."/>
        </authorList>
    </citation>
    <scope>NUCLEOTIDE SEQUENCE [LARGE SCALE GENOMIC DNA]</scope>
    <source>
        <strain evidence="6 7">GOMI-1</strain>
    </source>
</reference>
<dbReference type="SUPFAM" id="SSF52540">
    <property type="entry name" value="P-loop containing nucleoside triphosphate hydrolases"/>
    <property type="match status" value="2"/>
</dbReference>
<dbReference type="PANTHER" id="PTHR43790">
    <property type="entry name" value="CARBOHYDRATE TRANSPORT ATP-BINDING PROTEIN MG119-RELATED"/>
    <property type="match status" value="1"/>
</dbReference>
<dbReference type="GO" id="GO:0005524">
    <property type="term" value="F:ATP binding"/>
    <property type="evidence" value="ECO:0007669"/>
    <property type="project" value="UniProtKB-KW"/>
</dbReference>
<keyword evidence="3" id="KW-0547">Nucleotide-binding</keyword>
<accession>A0A0P6X2L8</accession>
<dbReference type="CDD" id="cd03216">
    <property type="entry name" value="ABC_Carb_Monos_I"/>
    <property type="match status" value="1"/>
</dbReference>
<evidence type="ECO:0000313" key="7">
    <source>
        <dbReference type="Proteomes" id="UP000050514"/>
    </source>
</evidence>
<gene>
    <name evidence="6" type="ORF">AC812_14765</name>
</gene>
<dbReference type="InterPro" id="IPR003439">
    <property type="entry name" value="ABC_transporter-like_ATP-bd"/>
</dbReference>
<dbReference type="InterPro" id="IPR027417">
    <property type="entry name" value="P-loop_NTPase"/>
</dbReference>
<dbReference type="Pfam" id="PF00005">
    <property type="entry name" value="ABC_tran"/>
    <property type="match status" value="2"/>
</dbReference>